<feature type="transmembrane region" description="Helical" evidence="1">
    <location>
        <begin position="21"/>
        <end position="43"/>
    </location>
</feature>
<evidence type="ECO:0000256" key="1">
    <source>
        <dbReference type="SAM" id="Phobius"/>
    </source>
</evidence>
<feature type="transmembrane region" description="Helical" evidence="1">
    <location>
        <begin position="81"/>
        <end position="99"/>
    </location>
</feature>
<dbReference type="EMBL" id="AP021875">
    <property type="protein sequence ID" value="BBO72709.1"/>
    <property type="molecule type" value="Genomic_DNA"/>
</dbReference>
<organism evidence="2 3">
    <name type="scientific">Desulfosarcina widdelii</name>
    <dbReference type="NCBI Taxonomy" id="947919"/>
    <lineage>
        <taxon>Bacteria</taxon>
        <taxon>Pseudomonadati</taxon>
        <taxon>Thermodesulfobacteriota</taxon>
        <taxon>Desulfobacteria</taxon>
        <taxon>Desulfobacterales</taxon>
        <taxon>Desulfosarcinaceae</taxon>
        <taxon>Desulfosarcina</taxon>
    </lineage>
</organism>
<sequence length="229" mass="24884">MGLLFDLAIYFIMQANRLGPASVSWTVLNLGLLVPIFISPFIVDEKVLWLDPIIVVLFILMLLMFARGMKNTGEVIQGGHKLHILMLLGIFFAQGLFLLGNKIKYALFNDANTAALTFIVYMSGAVAVLLFIYTTKKRVTFLGSELKAGAITGICNSLGVILLLSAMSLPSTIVFPLSASIALLGGVFLTCLIYGERLDRMKTTGVMLGLTALILAVFRENLVSFLTGN</sequence>
<feature type="transmembrane region" description="Helical" evidence="1">
    <location>
        <begin position="146"/>
        <end position="167"/>
    </location>
</feature>
<keyword evidence="1" id="KW-0812">Transmembrane</keyword>
<keyword evidence="1" id="KW-0472">Membrane</keyword>
<evidence type="ECO:0000313" key="3">
    <source>
        <dbReference type="Proteomes" id="UP000427769"/>
    </source>
</evidence>
<name>A0A5K7YXF1_9BACT</name>
<dbReference type="KEGG" id="dwd:DSCW_01260"/>
<reference evidence="2 3" key="1">
    <citation type="submission" date="2019-11" db="EMBL/GenBank/DDBJ databases">
        <title>Comparative genomics of hydrocarbon-degrading Desulfosarcina strains.</title>
        <authorList>
            <person name="Watanabe M."/>
            <person name="Kojima H."/>
            <person name="Fukui M."/>
        </authorList>
    </citation>
    <scope>NUCLEOTIDE SEQUENCE [LARGE SCALE GENOMIC DNA]</scope>
    <source>
        <strain evidence="2 3">PP31</strain>
    </source>
</reference>
<feature type="transmembrane region" description="Helical" evidence="1">
    <location>
        <begin position="206"/>
        <end position="226"/>
    </location>
</feature>
<evidence type="ECO:0000313" key="2">
    <source>
        <dbReference type="EMBL" id="BBO72709.1"/>
    </source>
</evidence>
<keyword evidence="1" id="KW-1133">Transmembrane helix</keyword>
<feature type="transmembrane region" description="Helical" evidence="1">
    <location>
        <begin position="49"/>
        <end position="69"/>
    </location>
</feature>
<gene>
    <name evidence="2" type="ORF">DSCW_01260</name>
</gene>
<accession>A0A5K7YXF1</accession>
<proteinExistence type="predicted"/>
<protein>
    <recommendedName>
        <fullName evidence="4">EamA domain-containing protein</fullName>
    </recommendedName>
</protein>
<dbReference type="InterPro" id="IPR037185">
    <property type="entry name" value="EmrE-like"/>
</dbReference>
<dbReference type="AlphaFoldDB" id="A0A5K7YXF1"/>
<keyword evidence="3" id="KW-1185">Reference proteome</keyword>
<dbReference type="Proteomes" id="UP000427769">
    <property type="component" value="Chromosome"/>
</dbReference>
<dbReference type="SUPFAM" id="SSF103481">
    <property type="entry name" value="Multidrug resistance efflux transporter EmrE"/>
    <property type="match status" value="1"/>
</dbReference>
<feature type="transmembrane region" description="Helical" evidence="1">
    <location>
        <begin position="111"/>
        <end position="134"/>
    </location>
</feature>
<feature type="transmembrane region" description="Helical" evidence="1">
    <location>
        <begin position="173"/>
        <end position="194"/>
    </location>
</feature>
<evidence type="ECO:0008006" key="4">
    <source>
        <dbReference type="Google" id="ProtNLM"/>
    </source>
</evidence>